<reference evidence="2 3" key="1">
    <citation type="submission" date="2019-04" db="EMBL/GenBank/DDBJ databases">
        <title>A reverse ecology approach based on a biological definition of microbial populations.</title>
        <authorList>
            <person name="Arevalo P."/>
            <person name="Vaninsberghe D."/>
            <person name="Elsherbini J."/>
            <person name="Gore J."/>
            <person name="Polz M."/>
        </authorList>
    </citation>
    <scope>NUCLEOTIDE SEQUENCE [LARGE SCALE GENOMIC DNA]</scope>
    <source>
        <strain evidence="2 3">10N.261.46.E4</strain>
    </source>
</reference>
<accession>A0A4U1YRY2</accession>
<feature type="transmembrane region" description="Helical" evidence="1">
    <location>
        <begin position="18"/>
        <end position="40"/>
    </location>
</feature>
<protein>
    <submittedName>
        <fullName evidence="2">Uncharacterized protein</fullName>
    </submittedName>
</protein>
<comment type="caution">
    <text evidence="2">The sequence shown here is derived from an EMBL/GenBank/DDBJ whole genome shotgun (WGS) entry which is preliminary data.</text>
</comment>
<feature type="transmembrane region" description="Helical" evidence="1">
    <location>
        <begin position="71"/>
        <end position="91"/>
    </location>
</feature>
<evidence type="ECO:0000256" key="1">
    <source>
        <dbReference type="SAM" id="Phobius"/>
    </source>
</evidence>
<keyword evidence="1" id="KW-0472">Membrane</keyword>
<proteinExistence type="predicted"/>
<dbReference type="AlphaFoldDB" id="A0A4U1YRY2"/>
<keyword evidence="1" id="KW-0812">Transmembrane</keyword>
<evidence type="ECO:0000313" key="2">
    <source>
        <dbReference type="EMBL" id="TKF24015.1"/>
    </source>
</evidence>
<sequence>MAYALIHNNISDFNPEDAILGIFPDILGFGIGVFALLFALPTEFLDKLRQSVKNSNGDNKITGPEMLPADMAYPLLVYSVIMLFSVFFRAFPDEPVTTTISTIMLIYGFVVTLELLNSIFMTASYMLFTRRSTDSTE</sequence>
<evidence type="ECO:0000313" key="3">
    <source>
        <dbReference type="Proteomes" id="UP000305234"/>
    </source>
</evidence>
<dbReference type="EMBL" id="SYUW01000049">
    <property type="protein sequence ID" value="TKF24015.1"/>
    <property type="molecule type" value="Genomic_DNA"/>
</dbReference>
<organism evidence="2 3">
    <name type="scientific">Vibrio kanaloae</name>
    <dbReference type="NCBI Taxonomy" id="170673"/>
    <lineage>
        <taxon>Bacteria</taxon>
        <taxon>Pseudomonadati</taxon>
        <taxon>Pseudomonadota</taxon>
        <taxon>Gammaproteobacteria</taxon>
        <taxon>Vibrionales</taxon>
        <taxon>Vibrionaceae</taxon>
        <taxon>Vibrio</taxon>
    </lineage>
</organism>
<dbReference type="Proteomes" id="UP000305234">
    <property type="component" value="Unassembled WGS sequence"/>
</dbReference>
<keyword evidence="1" id="KW-1133">Transmembrane helix</keyword>
<feature type="transmembrane region" description="Helical" evidence="1">
    <location>
        <begin position="103"/>
        <end position="128"/>
    </location>
</feature>
<name>A0A4U1YRY2_9VIBR</name>
<gene>
    <name evidence="2" type="ORF">FCV52_16960</name>
</gene>
<dbReference type="RefSeq" id="WP_136998550.1">
    <property type="nucleotide sequence ID" value="NZ_JAKEUJ010000058.1"/>
</dbReference>